<dbReference type="AlphaFoldDB" id="A0A7J7GSM0"/>
<dbReference type="Proteomes" id="UP000593564">
    <property type="component" value="Unassembled WGS sequence"/>
</dbReference>
<dbReference type="EMBL" id="JACBKZ010000008">
    <property type="protein sequence ID" value="KAF5943789.1"/>
    <property type="molecule type" value="Genomic_DNA"/>
</dbReference>
<name>A0A7J7GSM0_CAMSI</name>
<reference evidence="2" key="1">
    <citation type="journal article" date="2020" name="Nat. Commun.">
        <title>Genome assembly of wild tea tree DASZ reveals pedigree and selection history of tea varieties.</title>
        <authorList>
            <person name="Zhang W."/>
            <person name="Zhang Y."/>
            <person name="Qiu H."/>
            <person name="Guo Y."/>
            <person name="Wan H."/>
            <person name="Zhang X."/>
            <person name="Scossa F."/>
            <person name="Alseekh S."/>
            <person name="Zhang Q."/>
            <person name="Wang P."/>
            <person name="Xu L."/>
            <person name="Schmidt M.H."/>
            <person name="Jia X."/>
            <person name="Li D."/>
            <person name="Zhu A."/>
            <person name="Guo F."/>
            <person name="Chen W."/>
            <person name="Ni D."/>
            <person name="Usadel B."/>
            <person name="Fernie A.R."/>
            <person name="Wen W."/>
        </authorList>
    </citation>
    <scope>NUCLEOTIDE SEQUENCE [LARGE SCALE GENOMIC DNA]</scope>
    <source>
        <strain evidence="2">cv. G240</strain>
    </source>
</reference>
<accession>A0A7J7GSM0</accession>
<gene>
    <name evidence="1" type="ORF">HYC85_017866</name>
</gene>
<comment type="caution">
    <text evidence="1">The sequence shown here is derived from an EMBL/GenBank/DDBJ whole genome shotgun (WGS) entry which is preliminary data.</text>
</comment>
<evidence type="ECO:0000313" key="2">
    <source>
        <dbReference type="Proteomes" id="UP000593564"/>
    </source>
</evidence>
<proteinExistence type="predicted"/>
<evidence type="ECO:0000313" key="1">
    <source>
        <dbReference type="EMBL" id="KAF5943789.1"/>
    </source>
</evidence>
<protein>
    <submittedName>
        <fullName evidence="1">Uncharacterized protein</fullName>
    </submittedName>
</protein>
<sequence length="66" mass="7706">MIRWYSSLANYIISVERIKQFMHIPPEPPAIVEDRRPPSSWPSKGRIDLQDLRVRELIINPTTYGG</sequence>
<organism evidence="1 2">
    <name type="scientific">Camellia sinensis</name>
    <name type="common">Tea plant</name>
    <name type="synonym">Thea sinensis</name>
    <dbReference type="NCBI Taxonomy" id="4442"/>
    <lineage>
        <taxon>Eukaryota</taxon>
        <taxon>Viridiplantae</taxon>
        <taxon>Streptophyta</taxon>
        <taxon>Embryophyta</taxon>
        <taxon>Tracheophyta</taxon>
        <taxon>Spermatophyta</taxon>
        <taxon>Magnoliopsida</taxon>
        <taxon>eudicotyledons</taxon>
        <taxon>Gunneridae</taxon>
        <taxon>Pentapetalae</taxon>
        <taxon>asterids</taxon>
        <taxon>Ericales</taxon>
        <taxon>Theaceae</taxon>
        <taxon>Camellia</taxon>
    </lineage>
</organism>
<reference evidence="1 2" key="2">
    <citation type="submission" date="2020-07" db="EMBL/GenBank/DDBJ databases">
        <title>Genome assembly of wild tea tree DASZ reveals pedigree and selection history of tea varieties.</title>
        <authorList>
            <person name="Zhang W."/>
        </authorList>
    </citation>
    <scope>NUCLEOTIDE SEQUENCE [LARGE SCALE GENOMIC DNA]</scope>
    <source>
        <strain evidence="2">cv. G240</strain>
        <tissue evidence="1">Leaf</tissue>
    </source>
</reference>
<keyword evidence="2" id="KW-1185">Reference proteome</keyword>